<dbReference type="InterPro" id="IPR050508">
    <property type="entry name" value="Methyltransf_Superfamily"/>
</dbReference>
<organism evidence="3">
    <name type="scientific">Nonomuraea gerenzanensis</name>
    <dbReference type="NCBI Taxonomy" id="93944"/>
    <lineage>
        <taxon>Bacteria</taxon>
        <taxon>Bacillati</taxon>
        <taxon>Actinomycetota</taxon>
        <taxon>Actinomycetes</taxon>
        <taxon>Streptosporangiales</taxon>
        <taxon>Streptosporangiaceae</taxon>
        <taxon>Nonomuraea</taxon>
    </lineage>
</organism>
<dbReference type="Gene3D" id="3.40.50.150">
    <property type="entry name" value="Vaccinia Virus protein VP39"/>
    <property type="match status" value="1"/>
</dbReference>
<evidence type="ECO:0000259" key="2">
    <source>
        <dbReference type="Pfam" id="PF13649"/>
    </source>
</evidence>
<dbReference type="EMBL" id="LT559118">
    <property type="protein sequence ID" value="SBO94104.1"/>
    <property type="molecule type" value="Genomic_DNA"/>
</dbReference>
<dbReference type="EC" id="1.8.1.9" evidence="3"/>
<dbReference type="SUPFAM" id="SSF53335">
    <property type="entry name" value="S-adenosyl-L-methionine-dependent methyltransferases"/>
    <property type="match status" value="1"/>
</dbReference>
<name>A0A1M4E5Q6_9ACTN</name>
<protein>
    <submittedName>
        <fullName evidence="3">Thioredoxin reductase</fullName>
        <ecNumber evidence="3">1.8.1.9</ecNumber>
    </submittedName>
</protein>
<dbReference type="AlphaFoldDB" id="A0A1M4E5Q6"/>
<feature type="region of interest" description="Disordered" evidence="1">
    <location>
        <begin position="1"/>
        <end position="25"/>
    </location>
</feature>
<sequence length="231" mass="24387">MDTTRQDNADAAPGEDATGLGRPAEGEDAAGFWERLYRARPALNPRVNPLLAETATPLTPGAALDLGCGAGGDTLWLAGRGWHVTAVDISATAVRRLRQRADTLGLGARITTEQHDLADTFPAGEFDLVSAQYLHTPFAFPRDRVLRTAAHALRPGGLLLIVDHGSTAPWSWKQDPGAHFPTPAELAAGLGLDPARWPVLCADLPSRQATGPTGETATVIDNVLLLQRGAA</sequence>
<dbReference type="Pfam" id="PF13649">
    <property type="entry name" value="Methyltransf_25"/>
    <property type="match status" value="1"/>
</dbReference>
<dbReference type="GO" id="GO:0004791">
    <property type="term" value="F:thioredoxin-disulfide reductase (NADPH) activity"/>
    <property type="evidence" value="ECO:0007669"/>
    <property type="project" value="UniProtKB-EC"/>
</dbReference>
<evidence type="ECO:0000256" key="1">
    <source>
        <dbReference type="SAM" id="MobiDB-lite"/>
    </source>
</evidence>
<feature type="domain" description="Methyltransferase" evidence="2">
    <location>
        <begin position="64"/>
        <end position="157"/>
    </location>
</feature>
<dbReference type="InterPro" id="IPR041698">
    <property type="entry name" value="Methyltransf_25"/>
</dbReference>
<dbReference type="CDD" id="cd02440">
    <property type="entry name" value="AdoMet_MTases"/>
    <property type="match status" value="1"/>
</dbReference>
<dbReference type="GO" id="GO:0008168">
    <property type="term" value="F:methyltransferase activity"/>
    <property type="evidence" value="ECO:0007669"/>
    <property type="project" value="TreeGrafter"/>
</dbReference>
<dbReference type="RefSeq" id="WP_225273257.1">
    <property type="nucleotide sequence ID" value="NZ_CP084058.1"/>
</dbReference>
<evidence type="ECO:0000313" key="3">
    <source>
        <dbReference type="EMBL" id="SBO94104.1"/>
    </source>
</evidence>
<accession>A0A1M4E5Q6</accession>
<reference evidence="3" key="1">
    <citation type="submission" date="2016-04" db="EMBL/GenBank/DDBJ databases">
        <authorList>
            <person name="Evans L.H."/>
            <person name="Alamgir A."/>
            <person name="Owens N."/>
            <person name="Weber N.D."/>
            <person name="Virtaneva K."/>
            <person name="Barbian K."/>
            <person name="Babar A."/>
            <person name="Rosenke K."/>
        </authorList>
    </citation>
    <scope>NUCLEOTIDE SEQUENCE</scope>
    <source>
        <strain evidence="3">Nono1</strain>
    </source>
</reference>
<keyword evidence="3" id="KW-0560">Oxidoreductase</keyword>
<gene>
    <name evidence="3" type="ORF">BN4615_P3620</name>
</gene>
<proteinExistence type="predicted"/>
<dbReference type="PANTHER" id="PTHR42912">
    <property type="entry name" value="METHYLTRANSFERASE"/>
    <property type="match status" value="1"/>
</dbReference>
<dbReference type="InterPro" id="IPR029063">
    <property type="entry name" value="SAM-dependent_MTases_sf"/>
</dbReference>